<keyword evidence="10" id="KW-1185">Reference proteome</keyword>
<comment type="similarity">
    <text evidence="1 6">Belongs to the MinC family.</text>
</comment>
<dbReference type="InterPro" id="IPR013033">
    <property type="entry name" value="MinC"/>
</dbReference>
<reference evidence="10" key="1">
    <citation type="journal article" date="2019" name="Int. J. Syst. Evol. Microbiol.">
        <title>The Global Catalogue of Microorganisms (GCM) 10K type strain sequencing project: providing services to taxonomists for standard genome sequencing and annotation.</title>
        <authorList>
            <consortium name="The Broad Institute Genomics Platform"/>
            <consortium name="The Broad Institute Genome Sequencing Center for Infectious Disease"/>
            <person name="Wu L."/>
            <person name="Ma J."/>
        </authorList>
    </citation>
    <scope>NUCLEOTIDE SEQUENCE [LARGE SCALE GENOMIC DNA]</scope>
    <source>
        <strain evidence="10">CCUG 62953</strain>
    </source>
</reference>
<proteinExistence type="inferred from homology"/>
<comment type="subunit">
    <text evidence="6">Interacts with MinD and FtsZ.</text>
</comment>
<dbReference type="InterPro" id="IPR016098">
    <property type="entry name" value="CAP/MinC_C"/>
</dbReference>
<keyword evidence="3 6" id="KW-0717">Septation</keyword>
<evidence type="ECO:0000259" key="8">
    <source>
        <dbReference type="Pfam" id="PF05209"/>
    </source>
</evidence>
<evidence type="ECO:0000256" key="3">
    <source>
        <dbReference type="ARBA" id="ARBA00023210"/>
    </source>
</evidence>
<evidence type="ECO:0000256" key="2">
    <source>
        <dbReference type="ARBA" id="ARBA00022618"/>
    </source>
</evidence>
<dbReference type="PANTHER" id="PTHR34108:SF1">
    <property type="entry name" value="SEPTUM SITE-DETERMINING PROTEIN MINC"/>
    <property type="match status" value="1"/>
</dbReference>
<feature type="domain" description="Septum formation inhibitor MinC C-terminal" evidence="7">
    <location>
        <begin position="140"/>
        <end position="240"/>
    </location>
</feature>
<dbReference type="PANTHER" id="PTHR34108">
    <property type="entry name" value="SEPTUM SITE-DETERMINING PROTEIN MINC"/>
    <property type="match status" value="1"/>
</dbReference>
<dbReference type="NCBIfam" id="TIGR01222">
    <property type="entry name" value="minC"/>
    <property type="match status" value="1"/>
</dbReference>
<dbReference type="Pfam" id="PF05209">
    <property type="entry name" value="MinC_N"/>
    <property type="match status" value="1"/>
</dbReference>
<evidence type="ECO:0000259" key="7">
    <source>
        <dbReference type="Pfam" id="PF03775"/>
    </source>
</evidence>
<dbReference type="EMBL" id="JBHTMU010000035">
    <property type="protein sequence ID" value="MFD1343986.1"/>
    <property type="molecule type" value="Genomic_DNA"/>
</dbReference>
<dbReference type="InterPro" id="IPR005526">
    <property type="entry name" value="Septum_form_inhib_MinC_C"/>
</dbReference>
<dbReference type="Gene3D" id="2.160.20.70">
    <property type="match status" value="1"/>
</dbReference>
<evidence type="ECO:0000313" key="9">
    <source>
        <dbReference type="EMBL" id="MFD1343986.1"/>
    </source>
</evidence>
<dbReference type="Proteomes" id="UP001597135">
    <property type="component" value="Unassembled WGS sequence"/>
</dbReference>
<feature type="domain" description="Septum formation inhibitor MinC N-terminal" evidence="8">
    <location>
        <begin position="20"/>
        <end position="91"/>
    </location>
</feature>
<dbReference type="Gene3D" id="3.30.70.260">
    <property type="match status" value="1"/>
</dbReference>
<evidence type="ECO:0000313" key="10">
    <source>
        <dbReference type="Proteomes" id="UP001597135"/>
    </source>
</evidence>
<protein>
    <recommendedName>
        <fullName evidence="6">Probable septum site-determining protein MinC</fullName>
    </recommendedName>
</protein>
<dbReference type="SUPFAM" id="SSF63848">
    <property type="entry name" value="Cell-division inhibitor MinC, C-terminal domain"/>
    <property type="match status" value="1"/>
</dbReference>
<gene>
    <name evidence="6 9" type="primary">minC</name>
    <name evidence="9" type="ORF">ACFQ4E_16270</name>
</gene>
<accession>A0ABW3ZLF8</accession>
<comment type="caution">
    <text evidence="9">The sequence shown here is derived from an EMBL/GenBank/DDBJ whole genome shotgun (WGS) entry which is preliminary data.</text>
</comment>
<dbReference type="Pfam" id="PF03775">
    <property type="entry name" value="MinC_C"/>
    <property type="match status" value="1"/>
</dbReference>
<name>A0ABW3ZLF8_9RHOB</name>
<keyword evidence="2 6" id="KW-0132">Cell division</keyword>
<keyword evidence="4 6" id="KW-0131">Cell cycle</keyword>
<evidence type="ECO:0000256" key="1">
    <source>
        <dbReference type="ARBA" id="ARBA00006291"/>
    </source>
</evidence>
<organism evidence="9 10">
    <name type="scientific">Litorisediminicola beolgyonensis</name>
    <dbReference type="NCBI Taxonomy" id="1173614"/>
    <lineage>
        <taxon>Bacteria</taxon>
        <taxon>Pseudomonadati</taxon>
        <taxon>Pseudomonadota</taxon>
        <taxon>Alphaproteobacteria</taxon>
        <taxon>Rhodobacterales</taxon>
        <taxon>Paracoccaceae</taxon>
        <taxon>Litorisediminicola</taxon>
    </lineage>
</organism>
<dbReference type="RefSeq" id="WP_386805405.1">
    <property type="nucleotide sequence ID" value="NZ_JBHTMU010000035.1"/>
</dbReference>
<evidence type="ECO:0000256" key="4">
    <source>
        <dbReference type="ARBA" id="ARBA00023306"/>
    </source>
</evidence>
<dbReference type="InterPro" id="IPR036145">
    <property type="entry name" value="MinC_C_sf"/>
</dbReference>
<evidence type="ECO:0000256" key="5">
    <source>
        <dbReference type="ARBA" id="ARBA00025606"/>
    </source>
</evidence>
<comment type="function">
    <text evidence="5 6">Cell division inhibitor that blocks the formation of polar Z ring septums. Rapidly oscillates between the poles of the cell to destabilize FtsZ filaments that have formed before they mature into polar Z rings. Prevents FtsZ polymerization.</text>
</comment>
<evidence type="ECO:0000256" key="6">
    <source>
        <dbReference type="HAMAP-Rule" id="MF_00267"/>
    </source>
</evidence>
<dbReference type="HAMAP" id="MF_00267">
    <property type="entry name" value="MinC"/>
    <property type="match status" value="1"/>
</dbReference>
<dbReference type="InterPro" id="IPR007874">
    <property type="entry name" value="MinC_N"/>
</dbReference>
<sequence>MTDQSEPGRSAGASAAGQLFQIRGRFLTAVALRPEDVALDDAFLAALDAQLTKTQHFFAGAPMVLDLAKAPGMDSSALPRLIEALSARELHVFGFQGATEAQSVTCRGLGLTPTNAGREAPLKGTPARTVAKRLGLENRVVTRPVRSGQLEVAERGDLTVIGSVASGAELAAAGSIHVYGALRGRAMAGVEGDETARIFCQSLDAELLAIAGLYRTSDAIEPDLRGRAVQVFLEQDTLRMESFA</sequence>